<dbReference type="GO" id="GO:0005886">
    <property type="term" value="C:plasma membrane"/>
    <property type="evidence" value="ECO:0007669"/>
    <property type="project" value="UniProtKB-SubCell"/>
</dbReference>
<dbReference type="Proteomes" id="UP000523000">
    <property type="component" value="Unassembled WGS sequence"/>
</dbReference>
<organism evidence="10 11">
    <name type="scientific">Paeniglutamicibacter cryotolerans</name>
    <dbReference type="NCBI Taxonomy" id="670079"/>
    <lineage>
        <taxon>Bacteria</taxon>
        <taxon>Bacillati</taxon>
        <taxon>Actinomycetota</taxon>
        <taxon>Actinomycetes</taxon>
        <taxon>Micrococcales</taxon>
        <taxon>Micrococcaceae</taxon>
        <taxon>Paeniglutamicibacter</taxon>
    </lineage>
</organism>
<evidence type="ECO:0000256" key="1">
    <source>
        <dbReference type="ARBA" id="ARBA00004651"/>
    </source>
</evidence>
<name>A0A839QKN6_9MICC</name>
<feature type="transmembrane region" description="Helical" evidence="8">
    <location>
        <begin position="425"/>
        <end position="446"/>
    </location>
</feature>
<dbReference type="PANTHER" id="PTHR42718">
    <property type="entry name" value="MAJOR FACILITATOR SUPERFAMILY MULTIDRUG TRANSPORTER MFSC"/>
    <property type="match status" value="1"/>
</dbReference>
<reference evidence="10 11" key="1">
    <citation type="submission" date="2020-08" db="EMBL/GenBank/DDBJ databases">
        <title>Sequencing the genomes of 1000 actinobacteria strains.</title>
        <authorList>
            <person name="Klenk H.-P."/>
        </authorList>
    </citation>
    <scope>NUCLEOTIDE SEQUENCE [LARGE SCALE GENOMIC DNA]</scope>
    <source>
        <strain evidence="10 11">DSM 22826</strain>
    </source>
</reference>
<feature type="transmembrane region" description="Helical" evidence="8">
    <location>
        <begin position="12"/>
        <end position="37"/>
    </location>
</feature>
<dbReference type="InterPro" id="IPR011701">
    <property type="entry name" value="MFS"/>
</dbReference>
<keyword evidence="3" id="KW-0813">Transport</keyword>
<feature type="transmembrane region" description="Helical" evidence="8">
    <location>
        <begin position="77"/>
        <end position="96"/>
    </location>
</feature>
<dbReference type="SUPFAM" id="SSF103473">
    <property type="entry name" value="MFS general substrate transporter"/>
    <property type="match status" value="1"/>
</dbReference>
<dbReference type="InterPro" id="IPR036259">
    <property type="entry name" value="MFS_trans_sf"/>
</dbReference>
<dbReference type="EMBL" id="JACHVS010000001">
    <property type="protein sequence ID" value="MBB2995135.1"/>
    <property type="molecule type" value="Genomic_DNA"/>
</dbReference>
<evidence type="ECO:0000256" key="7">
    <source>
        <dbReference type="ARBA" id="ARBA00023136"/>
    </source>
</evidence>
<comment type="caution">
    <text evidence="10">The sequence shown here is derived from an EMBL/GenBank/DDBJ whole genome shotgun (WGS) entry which is preliminary data.</text>
</comment>
<dbReference type="GO" id="GO:0022857">
    <property type="term" value="F:transmembrane transporter activity"/>
    <property type="evidence" value="ECO:0007669"/>
    <property type="project" value="InterPro"/>
</dbReference>
<feature type="transmembrane region" description="Helical" evidence="8">
    <location>
        <begin position="319"/>
        <end position="341"/>
    </location>
</feature>
<comment type="subcellular location">
    <subcellularLocation>
        <location evidence="1">Cell membrane</location>
        <topology evidence="1">Multi-pass membrane protein</topology>
    </subcellularLocation>
</comment>
<feature type="transmembrane region" description="Helical" evidence="8">
    <location>
        <begin position="165"/>
        <end position="185"/>
    </location>
</feature>
<evidence type="ECO:0000313" key="11">
    <source>
        <dbReference type="Proteomes" id="UP000523000"/>
    </source>
</evidence>
<keyword evidence="11" id="KW-1185">Reference proteome</keyword>
<dbReference type="PANTHER" id="PTHR42718:SF9">
    <property type="entry name" value="MAJOR FACILITATOR SUPERFAMILY MULTIDRUG TRANSPORTER MFSC"/>
    <property type="match status" value="1"/>
</dbReference>
<evidence type="ECO:0000256" key="8">
    <source>
        <dbReference type="SAM" id="Phobius"/>
    </source>
</evidence>
<proteinExistence type="inferred from homology"/>
<dbReference type="Gene3D" id="1.20.1720.10">
    <property type="entry name" value="Multidrug resistance protein D"/>
    <property type="match status" value="1"/>
</dbReference>
<evidence type="ECO:0000256" key="3">
    <source>
        <dbReference type="ARBA" id="ARBA00022448"/>
    </source>
</evidence>
<keyword evidence="7 8" id="KW-0472">Membrane</keyword>
<feature type="domain" description="Major facilitator superfamily (MFS) profile" evidence="9">
    <location>
        <begin position="11"/>
        <end position="531"/>
    </location>
</feature>
<dbReference type="NCBIfam" id="TIGR00711">
    <property type="entry name" value="efflux_EmrB"/>
    <property type="match status" value="1"/>
</dbReference>
<feature type="transmembrane region" description="Helical" evidence="8">
    <location>
        <begin position="49"/>
        <end position="65"/>
    </location>
</feature>
<keyword evidence="4" id="KW-1003">Cell membrane</keyword>
<dbReference type="InterPro" id="IPR020846">
    <property type="entry name" value="MFS_dom"/>
</dbReference>
<keyword evidence="6 8" id="KW-1133">Transmembrane helix</keyword>
<feature type="transmembrane region" description="Helical" evidence="8">
    <location>
        <begin position="508"/>
        <end position="527"/>
    </location>
</feature>
<dbReference type="Pfam" id="PF07690">
    <property type="entry name" value="MFS_1"/>
    <property type="match status" value="1"/>
</dbReference>
<evidence type="ECO:0000256" key="2">
    <source>
        <dbReference type="ARBA" id="ARBA00008537"/>
    </source>
</evidence>
<accession>A0A839QKN6</accession>
<dbReference type="PRINTS" id="PR01036">
    <property type="entry name" value="TCRTETB"/>
</dbReference>
<feature type="transmembrane region" description="Helical" evidence="8">
    <location>
        <begin position="197"/>
        <end position="217"/>
    </location>
</feature>
<dbReference type="RefSeq" id="WP_183510440.1">
    <property type="nucleotide sequence ID" value="NZ_BAABGK010000113.1"/>
</dbReference>
<evidence type="ECO:0000256" key="4">
    <source>
        <dbReference type="ARBA" id="ARBA00022475"/>
    </source>
</evidence>
<keyword evidence="5 8" id="KW-0812">Transmembrane</keyword>
<comment type="similarity">
    <text evidence="2">Belongs to the major facilitator superfamily. EmrB family.</text>
</comment>
<feature type="transmembrane region" description="Helical" evidence="8">
    <location>
        <begin position="102"/>
        <end position="121"/>
    </location>
</feature>
<protein>
    <submittedName>
        <fullName evidence="10">EmrB/QacA subfamily drug resistance transporter</fullName>
    </submittedName>
</protein>
<feature type="transmembrane region" description="Helical" evidence="8">
    <location>
        <begin position="133"/>
        <end position="153"/>
    </location>
</feature>
<dbReference type="CDD" id="cd17321">
    <property type="entry name" value="MFS_MMR_MDR_like"/>
    <property type="match status" value="1"/>
</dbReference>
<evidence type="ECO:0000256" key="5">
    <source>
        <dbReference type="ARBA" id="ARBA00022692"/>
    </source>
</evidence>
<feature type="transmembrane region" description="Helical" evidence="8">
    <location>
        <begin position="353"/>
        <end position="372"/>
    </location>
</feature>
<feature type="transmembrane region" description="Helical" evidence="8">
    <location>
        <begin position="237"/>
        <end position="264"/>
    </location>
</feature>
<feature type="transmembrane region" description="Helical" evidence="8">
    <location>
        <begin position="289"/>
        <end position="313"/>
    </location>
</feature>
<dbReference type="PROSITE" id="PS50850">
    <property type="entry name" value="MFS"/>
    <property type="match status" value="1"/>
</dbReference>
<evidence type="ECO:0000256" key="6">
    <source>
        <dbReference type="ARBA" id="ARBA00022989"/>
    </source>
</evidence>
<sequence length="551" mass="56101">MTNKRENKWAALAVLAAGLSMIVLDGTIVGVSIPSIIDALHLDLTQAQWINSLYSVILAALLLTSGRLGDRVGRRRLFVIGVVLFMAGSLVAAMASGADMLIWGRAIQGIGGAAVLPSTLSTVNATFTGKDRAAAFGIWGAVMSGAAALGPLLGGVFTTYLDWRWIFLVNIPLGLLVLLGTWAFVPETTGPHAERGLDVPGVLLSASGFGLLVFTLIEGPSLGWWAPKGTLELGFASWGPGAAVSAIPITAAFSMVLLAAFLGWEKHRASAGRSAILDLSLFRHRTFSWGNATATLVAMGEFGLLLVLPLYLINVLGTGTMGAGLILAAMALGAFFSGASARHLSARIGPDRVVVLGLGLEVIGVLAIAFIARPGFPVMWLVLVLVLYGLGLGLASAQLTSTVLRDIPAAASGQGSATQSTVRQLGAGFGTAVSGSVLAIATTAAATRGLDALNLPGLDAAKWAALLSDSAGGIIPSILNGPAGFPFGAAAPEVARALSDAFTAGVQAASFSAVACLLAGLAGSLMVSRAARAVSAHPVDREPSPGTGREN</sequence>
<evidence type="ECO:0000259" key="9">
    <source>
        <dbReference type="PROSITE" id="PS50850"/>
    </source>
</evidence>
<evidence type="ECO:0000313" key="10">
    <source>
        <dbReference type="EMBL" id="MBB2995135.1"/>
    </source>
</evidence>
<dbReference type="InterPro" id="IPR004638">
    <property type="entry name" value="EmrB-like"/>
</dbReference>
<dbReference type="AlphaFoldDB" id="A0A839QKN6"/>
<dbReference type="Gene3D" id="1.20.1250.20">
    <property type="entry name" value="MFS general substrate transporter like domains"/>
    <property type="match status" value="1"/>
</dbReference>
<feature type="transmembrane region" description="Helical" evidence="8">
    <location>
        <begin position="378"/>
        <end position="404"/>
    </location>
</feature>
<gene>
    <name evidence="10" type="ORF">E9229_001326</name>
</gene>